<dbReference type="InterPro" id="IPR036737">
    <property type="entry name" value="OmpA-like_sf"/>
</dbReference>
<reference evidence="9" key="1">
    <citation type="journal article" date="2019" name="Int. J. Syst. Evol. Microbiol.">
        <title>The Global Catalogue of Microorganisms (GCM) 10K type strain sequencing project: providing services to taxonomists for standard genome sequencing and annotation.</title>
        <authorList>
            <consortium name="The Broad Institute Genomics Platform"/>
            <consortium name="The Broad Institute Genome Sequencing Center for Infectious Disease"/>
            <person name="Wu L."/>
            <person name="Ma J."/>
        </authorList>
    </citation>
    <scope>NUCLEOTIDE SEQUENCE [LARGE SCALE GENOMIC DNA]</scope>
    <source>
        <strain evidence="9">CCM 7480</strain>
    </source>
</reference>
<evidence type="ECO:0000256" key="3">
    <source>
        <dbReference type="ARBA" id="ARBA00023237"/>
    </source>
</evidence>
<dbReference type="PANTHER" id="PTHR30329:SF21">
    <property type="entry name" value="LIPOPROTEIN YIAD-RELATED"/>
    <property type="match status" value="1"/>
</dbReference>
<dbReference type="CDD" id="cd07185">
    <property type="entry name" value="OmpA_C-like"/>
    <property type="match status" value="1"/>
</dbReference>
<dbReference type="Proteomes" id="UP001595665">
    <property type="component" value="Unassembled WGS sequence"/>
</dbReference>
<dbReference type="Gene3D" id="3.30.1330.60">
    <property type="entry name" value="OmpA-like domain"/>
    <property type="match status" value="1"/>
</dbReference>
<dbReference type="Pfam" id="PF00691">
    <property type="entry name" value="OmpA"/>
    <property type="match status" value="1"/>
</dbReference>
<feature type="region of interest" description="Disordered" evidence="5">
    <location>
        <begin position="28"/>
        <end position="57"/>
    </location>
</feature>
<keyword evidence="9" id="KW-1185">Reference proteome</keyword>
<sequence>MSRHSVAIVLAVMSFSLAACKPKPAEQHADVAAATTDPSPGSNGASTTPTSSAAPASQAQFDIEKVPVNNAVLPPFPYLEYPPGLNEEGMFTKKANFDSLYVVAGKQLRKVEGRFESHRFYLSDVKMSEVEARRNYENLIAQMGGVKVNEATPTELAPDSVDEIIANQGKTRYADGSMSYDVYLVRKPDQLVWIVLMAGSSYVNTFVMAEQPFKQTVAFVTADAMQTQLASAGHVALYINFDTDKASIRPDGRPAVDEIAKLLEKDSSLKLTIEGHTDNVGDPAHNKALSQQRADAVMGSLLAAGIAKERLGTVGLGDTKPVADNKDEEGRAKNRRVELVKRT</sequence>
<dbReference type="PRINTS" id="PR01021">
    <property type="entry name" value="OMPADOMAIN"/>
</dbReference>
<evidence type="ECO:0000313" key="9">
    <source>
        <dbReference type="Proteomes" id="UP001595665"/>
    </source>
</evidence>
<dbReference type="PANTHER" id="PTHR30329">
    <property type="entry name" value="STATOR ELEMENT OF FLAGELLAR MOTOR COMPLEX"/>
    <property type="match status" value="1"/>
</dbReference>
<accession>A0ABV7PCQ8</accession>
<dbReference type="InterPro" id="IPR050330">
    <property type="entry name" value="Bact_OuterMem_StrucFunc"/>
</dbReference>
<evidence type="ECO:0000259" key="7">
    <source>
        <dbReference type="PROSITE" id="PS51123"/>
    </source>
</evidence>
<keyword evidence="2 4" id="KW-0472">Membrane</keyword>
<evidence type="ECO:0000256" key="1">
    <source>
        <dbReference type="ARBA" id="ARBA00004442"/>
    </source>
</evidence>
<dbReference type="PROSITE" id="PS51257">
    <property type="entry name" value="PROKAR_LIPOPROTEIN"/>
    <property type="match status" value="1"/>
</dbReference>
<gene>
    <name evidence="8" type="ORF">ACFOPH_01550</name>
</gene>
<keyword evidence="6" id="KW-0732">Signal</keyword>
<feature type="region of interest" description="Disordered" evidence="5">
    <location>
        <begin position="315"/>
        <end position="343"/>
    </location>
</feature>
<feature type="compositionally biased region" description="Low complexity" evidence="5">
    <location>
        <begin position="38"/>
        <end position="57"/>
    </location>
</feature>
<feature type="signal peptide" evidence="6">
    <location>
        <begin position="1"/>
        <end position="18"/>
    </location>
</feature>
<evidence type="ECO:0000313" key="8">
    <source>
        <dbReference type="EMBL" id="MFC3456939.1"/>
    </source>
</evidence>
<protein>
    <submittedName>
        <fullName evidence="8">OmpA family protein</fullName>
    </submittedName>
</protein>
<organism evidence="8 9">
    <name type="scientific">Massilia haematophila</name>
    <dbReference type="NCBI Taxonomy" id="457923"/>
    <lineage>
        <taxon>Bacteria</taxon>
        <taxon>Pseudomonadati</taxon>
        <taxon>Pseudomonadota</taxon>
        <taxon>Betaproteobacteria</taxon>
        <taxon>Burkholderiales</taxon>
        <taxon>Oxalobacteraceae</taxon>
        <taxon>Telluria group</taxon>
        <taxon>Massilia</taxon>
    </lineage>
</organism>
<dbReference type="InterPro" id="IPR006665">
    <property type="entry name" value="OmpA-like"/>
</dbReference>
<comment type="caution">
    <text evidence="8">The sequence shown here is derived from an EMBL/GenBank/DDBJ whole genome shotgun (WGS) entry which is preliminary data.</text>
</comment>
<feature type="domain" description="OmpA-like" evidence="7">
    <location>
        <begin position="228"/>
        <end position="343"/>
    </location>
</feature>
<comment type="subcellular location">
    <subcellularLocation>
        <location evidence="1">Cell outer membrane</location>
    </subcellularLocation>
</comment>
<evidence type="ECO:0000256" key="6">
    <source>
        <dbReference type="SAM" id="SignalP"/>
    </source>
</evidence>
<name>A0ABV7PCQ8_9BURK</name>
<evidence type="ECO:0000256" key="2">
    <source>
        <dbReference type="ARBA" id="ARBA00023136"/>
    </source>
</evidence>
<evidence type="ECO:0000256" key="4">
    <source>
        <dbReference type="PROSITE-ProRule" id="PRU00473"/>
    </source>
</evidence>
<dbReference type="InterPro" id="IPR006664">
    <property type="entry name" value="OMP_bac"/>
</dbReference>
<dbReference type="RefSeq" id="WP_379733030.1">
    <property type="nucleotide sequence ID" value="NZ_JBHRVV010000001.1"/>
</dbReference>
<proteinExistence type="predicted"/>
<feature type="chain" id="PRO_5047460062" evidence="6">
    <location>
        <begin position="19"/>
        <end position="343"/>
    </location>
</feature>
<feature type="compositionally biased region" description="Basic and acidic residues" evidence="5">
    <location>
        <begin position="321"/>
        <end position="343"/>
    </location>
</feature>
<evidence type="ECO:0000256" key="5">
    <source>
        <dbReference type="SAM" id="MobiDB-lite"/>
    </source>
</evidence>
<dbReference type="PROSITE" id="PS51123">
    <property type="entry name" value="OMPA_2"/>
    <property type="match status" value="1"/>
</dbReference>
<dbReference type="EMBL" id="JBHRVV010000001">
    <property type="protein sequence ID" value="MFC3456939.1"/>
    <property type="molecule type" value="Genomic_DNA"/>
</dbReference>
<dbReference type="SUPFAM" id="SSF103088">
    <property type="entry name" value="OmpA-like"/>
    <property type="match status" value="1"/>
</dbReference>
<keyword evidence="3" id="KW-0998">Cell outer membrane</keyword>